<protein>
    <submittedName>
        <fullName evidence="2">Uncharacterized protein</fullName>
    </submittedName>
</protein>
<dbReference type="AlphaFoldDB" id="A0A285VI67"/>
<dbReference type="Proteomes" id="UP000219688">
    <property type="component" value="Unassembled WGS sequence"/>
</dbReference>
<evidence type="ECO:0000313" key="2">
    <source>
        <dbReference type="EMBL" id="SOC53804.1"/>
    </source>
</evidence>
<organism evidence="2 3">
    <name type="scientific">Ornithinimicrobium cerasi</name>
    <dbReference type="NCBI Taxonomy" id="2248773"/>
    <lineage>
        <taxon>Bacteria</taxon>
        <taxon>Bacillati</taxon>
        <taxon>Actinomycetota</taxon>
        <taxon>Actinomycetes</taxon>
        <taxon>Micrococcales</taxon>
        <taxon>Ornithinimicrobiaceae</taxon>
        <taxon>Ornithinimicrobium</taxon>
    </lineage>
</organism>
<reference evidence="3" key="1">
    <citation type="submission" date="2017-08" db="EMBL/GenBank/DDBJ databases">
        <authorList>
            <person name="Varghese N."/>
            <person name="Submissions S."/>
        </authorList>
    </citation>
    <scope>NUCLEOTIDE SEQUENCE [LARGE SCALE GENOMIC DNA]</scope>
    <source>
        <strain evidence="3">USBA17B2</strain>
    </source>
</reference>
<proteinExistence type="predicted"/>
<name>A0A285VI67_9MICO</name>
<gene>
    <name evidence="2" type="ORF">SAMN05421879_102162</name>
</gene>
<evidence type="ECO:0000313" key="3">
    <source>
        <dbReference type="Proteomes" id="UP000219688"/>
    </source>
</evidence>
<evidence type="ECO:0000256" key="1">
    <source>
        <dbReference type="SAM" id="MobiDB-lite"/>
    </source>
</evidence>
<sequence length="30" mass="3207">MPLLTPAEHPPDDRGRTPAASEGIPLLTPR</sequence>
<dbReference type="EMBL" id="OBQK01000002">
    <property type="protein sequence ID" value="SOC53804.1"/>
    <property type="molecule type" value="Genomic_DNA"/>
</dbReference>
<keyword evidence="3" id="KW-1185">Reference proteome</keyword>
<feature type="region of interest" description="Disordered" evidence="1">
    <location>
        <begin position="1"/>
        <end position="30"/>
    </location>
</feature>
<accession>A0A285VI67</accession>